<feature type="domain" description="LIM zinc-binding" evidence="7">
    <location>
        <begin position="1829"/>
        <end position="1895"/>
    </location>
</feature>
<gene>
    <name evidence="9" type="ORF">SNE40_017137</name>
</gene>
<feature type="region of interest" description="Disordered" evidence="5">
    <location>
        <begin position="249"/>
        <end position="338"/>
    </location>
</feature>
<feature type="compositionally biased region" description="Basic and acidic residues" evidence="5">
    <location>
        <begin position="1403"/>
        <end position="1447"/>
    </location>
</feature>
<dbReference type="Pfam" id="PF15949">
    <property type="entry name" value="DUF4757"/>
    <property type="match status" value="1"/>
</dbReference>
<dbReference type="InterPro" id="IPR036034">
    <property type="entry name" value="PDZ_sf"/>
</dbReference>
<dbReference type="Gene3D" id="1.10.418.10">
    <property type="entry name" value="Calponin-like domain"/>
    <property type="match status" value="1"/>
</dbReference>
<feature type="compositionally biased region" description="Basic and acidic residues" evidence="5">
    <location>
        <begin position="1148"/>
        <end position="1167"/>
    </location>
</feature>
<feature type="compositionally biased region" description="Basic and acidic residues" evidence="5">
    <location>
        <begin position="1046"/>
        <end position="1057"/>
    </location>
</feature>
<feature type="compositionally biased region" description="Basic and acidic residues" evidence="5">
    <location>
        <begin position="1114"/>
        <end position="1129"/>
    </location>
</feature>
<feature type="compositionally biased region" description="Basic and acidic residues" evidence="5">
    <location>
        <begin position="540"/>
        <end position="579"/>
    </location>
</feature>
<feature type="region of interest" description="Disordered" evidence="5">
    <location>
        <begin position="1696"/>
        <end position="1745"/>
    </location>
</feature>
<feature type="region of interest" description="Disordered" evidence="5">
    <location>
        <begin position="641"/>
        <end position="682"/>
    </location>
</feature>
<feature type="compositionally biased region" description="Basic and acidic residues" evidence="5">
    <location>
        <begin position="1198"/>
        <end position="1209"/>
    </location>
</feature>
<dbReference type="InterPro" id="IPR001715">
    <property type="entry name" value="CH_dom"/>
</dbReference>
<feature type="compositionally biased region" description="Polar residues" evidence="5">
    <location>
        <begin position="1216"/>
        <end position="1231"/>
    </location>
</feature>
<dbReference type="PROSITE" id="PS00478">
    <property type="entry name" value="LIM_DOMAIN_1"/>
    <property type="match status" value="1"/>
</dbReference>
<sequence length="1901" mass="215880">MAQTELGTESEDWENKYLEDEELEFFTELALHETERWIQAVTRKKFVFPDDPRKSLEDGILFCELLNSIKNGSVKRINRQAAQIAGLDNLNVFLKACKSEFGLSETQLFDPADLEDLTQRAIAESEHLKQESDRRLRNVAITIYWLGRAVCHTYPVPNLDFSAFTPLINHHNKDIISNEHIYRLDSSCSWDSYDHSSAYGSNGGVSGTSIKDSFHHRHVRDSSYESYASYGKASEDSLDEQIFENMPVGGRLSSASSRQDSSPRYSATSESLYHGGKRNGMYRSSPDLAVPSFNHRRSSSTDSLDGSYRSHSRQSSDSCDGYPTRNMAGRRISQSTADPLQFIKSRGAEDLAKQAEEQIKQVEEVKKTKVVATEAVKDEDDWQSTLGDWKSRRKSKSEAFVIKEEQEELAKKKEEEERQNKTNSTKSFKQIQEERERRKSGGRFRGYPVNDDEDEDDDLFISPIKSSVTQSSSFTAEHTTVTSTPSGKSKKSGNVAPWAQDSGSEEEADQSGHSETEDKNNNQPLDNKTKDYSDMNQSDYSEHNHSHNKNNKDISERSGDGRSSKLLDITSRFEADGGDSKGLADNVSRQNRRNNGVASPANKINNIRSRFESPEEKPVVRTAVVDAKVNLSARKKSFENFDHSNSFDAGKPPRPSPRDRTSNNMFTTTTSSTTTSSSVYSSNKITGKDCVEKNIKITSKRGFGFTISGGVDIKQQLLVEKVSLGSAADVCELKSKDEVLSINKLDVSKLTNQEANNLIQESARQGSVEIRVKRFLDSNLDDSDEFISSDEEDDVKKPEQSRETTHSFDSSYSQDKDEDVQANYNTQTSYNYSEQPLIQQLKNDTSLQMQFDPNNDSSYQSAETVNQSYSSYTSSRNTSSVDDYVNNSSTNEFVNTSQPNYVNTNQPNYVNTSEPDYINQRDASKFVNSAYSDTSDPGYNTNDTHGYNTSDNGYNNTSDSSYVQRSRPNHHDYVNTDSLGSWGYHGSPPETQQEEQVVLRRKKPAEEVNSSSSFDECDRVKSPANIDSGDSDGPPAILRKWQRQRPKSEYKYQEDKTIINQKRLSATLPWQPEHSGIEDRPEEPVLDRSASDYVKSQSPPSSRGSNFNRRKDRKRIEEWNNQQEERRQPADANENGVDINFTYNQAEFENRQEQIQRQYEEEQKRAAEIQLQQQQQEKELLEPEMERMRLLEERKRERRKRLEQLHQEDTGPISAPVSSSQPQEVVETRSTYRAPRDNSYHNTYEPVHQEDTGPIPTAVSASQPIEIVETRSTLAYRPPKYNNTNEPDYVNQPAENRSTMNIQVAGGRPQAPVHQIEEPQRSAMSFKLPASQSGGLVIDPRNQLDESEPVPQYSIQLNLEQPDTSRGMIIQPEQRTIPVHDANFIEQEKQKIRQEYEKFEKTMRQQQEEEERKFREREEKLRQQEERLRREEERIRQEEEKLERDRQNLLNSSAEFLKNNEPKPYQPSQTRVRGHGSLYTSTVTPANRHEPIRPSTFSTSVVVDNTRGSKHHVQKVEPTWPPSNKPKQPGNISVMRSHGTESNTFRDSHNKPNNSANRRNQEYSPREQTGVQSMKMRFSEPNQRNSLSREDMLAMNRTAKPLQKKPEGSDSPTSPTTTGPIKRETPTRQEIHSLNAVPKPKLRQSVDWIGRNDTSNERRAAPRRSEIIKNQYSDSLQGHWMIEEAERRRMNSDLNMKSSTLPIQPGPYTGPVKPPRDHGNMWSDNSANPRQSQYSSLPPRTDPNMPLQIRQTLLQKTASARGSNGSSYSQELNISVPQMSRNSPNLSQTMPASYGYDSPRSDYGAPRLSSQAPPAPDGSNDQVPVSGKQLCSSCNQELGFGAAMIIEKLGLYYHMPCFKCCVCRTPLGNGSEGADVRIRVNKLHCPNCYSNDEAGLKFSKV</sequence>
<feature type="compositionally biased region" description="Polar residues" evidence="5">
    <location>
        <begin position="1094"/>
        <end position="1107"/>
    </location>
</feature>
<evidence type="ECO:0000313" key="9">
    <source>
        <dbReference type="EMBL" id="KAK6173732.1"/>
    </source>
</evidence>
<comment type="caution">
    <text evidence="9">The sequence shown here is derived from an EMBL/GenBank/DDBJ whole genome shotgun (WGS) entry which is preliminary data.</text>
</comment>
<keyword evidence="1 4" id="KW-0479">Metal-binding</keyword>
<evidence type="ECO:0000259" key="7">
    <source>
        <dbReference type="PROSITE" id="PS50023"/>
    </source>
</evidence>
<feature type="compositionally biased region" description="Polar residues" evidence="5">
    <location>
        <begin position="929"/>
        <end position="966"/>
    </location>
</feature>
<evidence type="ECO:0000259" key="8">
    <source>
        <dbReference type="PROSITE" id="PS50106"/>
    </source>
</evidence>
<feature type="region of interest" description="Disordered" evidence="5">
    <location>
        <begin position="783"/>
        <end position="818"/>
    </location>
</feature>
<protein>
    <submittedName>
        <fullName evidence="9">Uncharacterized protein</fullName>
    </submittedName>
</protein>
<dbReference type="Pfam" id="PF00595">
    <property type="entry name" value="PDZ"/>
    <property type="match status" value="1"/>
</dbReference>
<feature type="compositionally biased region" description="Polar residues" evidence="5">
    <location>
        <begin position="464"/>
        <end position="478"/>
    </location>
</feature>
<feature type="domain" description="Calponin-homology (CH)" evidence="6">
    <location>
        <begin position="28"/>
        <end position="136"/>
    </location>
</feature>
<feature type="compositionally biased region" description="Basic and acidic residues" evidence="5">
    <location>
        <begin position="510"/>
        <end position="520"/>
    </location>
</feature>
<dbReference type="SMART" id="SM00033">
    <property type="entry name" value="CH"/>
    <property type="match status" value="1"/>
</dbReference>
<accession>A0AAN8J9V6</accession>
<keyword evidence="3 4" id="KW-0440">LIM domain</keyword>
<name>A0AAN8J9V6_PATCE</name>
<dbReference type="EMBL" id="JAZGQO010000011">
    <property type="protein sequence ID" value="KAK6173732.1"/>
    <property type="molecule type" value="Genomic_DNA"/>
</dbReference>
<feature type="compositionally biased region" description="Low complexity" evidence="5">
    <location>
        <begin position="251"/>
        <end position="266"/>
    </location>
</feature>
<dbReference type="GO" id="GO:0046872">
    <property type="term" value="F:metal ion binding"/>
    <property type="evidence" value="ECO:0007669"/>
    <property type="project" value="UniProtKB-KW"/>
</dbReference>
<dbReference type="InterPro" id="IPR031865">
    <property type="entry name" value="DUF4757"/>
</dbReference>
<dbReference type="GO" id="GO:0023051">
    <property type="term" value="P:regulation of signaling"/>
    <property type="evidence" value="ECO:0007669"/>
    <property type="project" value="InterPro"/>
</dbReference>
<dbReference type="InterPro" id="IPR001478">
    <property type="entry name" value="PDZ"/>
</dbReference>
<feature type="compositionally biased region" description="Acidic residues" evidence="5">
    <location>
        <begin position="783"/>
        <end position="793"/>
    </location>
</feature>
<dbReference type="InterPro" id="IPR029978">
    <property type="entry name" value="LMO-7"/>
</dbReference>
<feature type="compositionally biased region" description="Polar residues" evidence="5">
    <location>
        <begin position="421"/>
        <end position="430"/>
    </location>
</feature>
<evidence type="ECO:0000256" key="5">
    <source>
        <dbReference type="SAM" id="MobiDB-lite"/>
    </source>
</evidence>
<feature type="region of interest" description="Disordered" evidence="5">
    <location>
        <begin position="1198"/>
        <end position="1264"/>
    </location>
</feature>
<feature type="compositionally biased region" description="Polar residues" evidence="5">
    <location>
        <begin position="1777"/>
        <end position="1791"/>
    </location>
</feature>
<dbReference type="SMART" id="SM00228">
    <property type="entry name" value="PDZ"/>
    <property type="match status" value="1"/>
</dbReference>
<dbReference type="Gene3D" id="2.10.110.10">
    <property type="entry name" value="Cysteine Rich Protein"/>
    <property type="match status" value="1"/>
</dbReference>
<feature type="compositionally biased region" description="Basic and acidic residues" evidence="5">
    <location>
        <begin position="1075"/>
        <end position="1090"/>
    </location>
</feature>
<feature type="compositionally biased region" description="Basic and acidic residues" evidence="5">
    <location>
        <begin position="794"/>
        <end position="806"/>
    </location>
</feature>
<dbReference type="PROSITE" id="PS50106">
    <property type="entry name" value="PDZ"/>
    <property type="match status" value="1"/>
</dbReference>
<feature type="compositionally biased region" description="Basic and acidic residues" evidence="5">
    <location>
        <begin position="407"/>
        <end position="420"/>
    </location>
</feature>
<dbReference type="Gene3D" id="2.30.42.10">
    <property type="match status" value="1"/>
</dbReference>
<evidence type="ECO:0000256" key="4">
    <source>
        <dbReference type="PROSITE-ProRule" id="PRU00125"/>
    </source>
</evidence>
<dbReference type="SUPFAM" id="SSF47576">
    <property type="entry name" value="Calponin-homology domain, CH-domain"/>
    <property type="match status" value="1"/>
</dbReference>
<dbReference type="PROSITE" id="PS50023">
    <property type="entry name" value="LIM_DOMAIN_2"/>
    <property type="match status" value="1"/>
</dbReference>
<dbReference type="Pfam" id="PF00412">
    <property type="entry name" value="LIM"/>
    <property type="match status" value="1"/>
</dbReference>
<dbReference type="PANTHER" id="PTHR46767">
    <property type="entry name" value="LIM DOMAIN ONLY PROTEIN 7"/>
    <property type="match status" value="1"/>
</dbReference>
<organism evidence="9 10">
    <name type="scientific">Patella caerulea</name>
    <name type="common">Rayed Mediterranean limpet</name>
    <dbReference type="NCBI Taxonomy" id="87958"/>
    <lineage>
        <taxon>Eukaryota</taxon>
        <taxon>Metazoa</taxon>
        <taxon>Spiralia</taxon>
        <taxon>Lophotrochozoa</taxon>
        <taxon>Mollusca</taxon>
        <taxon>Gastropoda</taxon>
        <taxon>Patellogastropoda</taxon>
        <taxon>Patelloidea</taxon>
        <taxon>Patellidae</taxon>
        <taxon>Patella</taxon>
    </lineage>
</organism>
<evidence type="ECO:0000259" key="6">
    <source>
        <dbReference type="PROSITE" id="PS50021"/>
    </source>
</evidence>
<keyword evidence="10" id="KW-1185">Reference proteome</keyword>
<dbReference type="InterPro" id="IPR036872">
    <property type="entry name" value="CH_dom_sf"/>
</dbReference>
<dbReference type="CDD" id="cd08368">
    <property type="entry name" value="LIM"/>
    <property type="match status" value="1"/>
</dbReference>
<feature type="compositionally biased region" description="Low complexity" evidence="5">
    <location>
        <begin position="307"/>
        <end position="318"/>
    </location>
</feature>
<dbReference type="Proteomes" id="UP001347796">
    <property type="component" value="Unassembled WGS sequence"/>
</dbReference>
<evidence type="ECO:0000256" key="2">
    <source>
        <dbReference type="ARBA" id="ARBA00022833"/>
    </source>
</evidence>
<feature type="region of interest" description="Disordered" evidence="5">
    <location>
        <begin position="929"/>
        <end position="1170"/>
    </location>
</feature>
<dbReference type="PANTHER" id="PTHR46767:SF1">
    <property type="entry name" value="LIM DOMAIN ONLY PROTEIN 7"/>
    <property type="match status" value="1"/>
</dbReference>
<evidence type="ECO:0000256" key="1">
    <source>
        <dbReference type="ARBA" id="ARBA00022723"/>
    </source>
</evidence>
<dbReference type="SMART" id="SM00132">
    <property type="entry name" value="LIM"/>
    <property type="match status" value="1"/>
</dbReference>
<feature type="compositionally biased region" description="Low complexity" evidence="5">
    <location>
        <begin position="662"/>
        <end position="682"/>
    </location>
</feature>
<dbReference type="PROSITE" id="PS50021">
    <property type="entry name" value="CH"/>
    <property type="match status" value="1"/>
</dbReference>
<dbReference type="CDD" id="cd21208">
    <property type="entry name" value="CH_LMO7-like"/>
    <property type="match status" value="1"/>
</dbReference>
<dbReference type="InterPro" id="IPR001781">
    <property type="entry name" value="Znf_LIM"/>
</dbReference>
<dbReference type="SUPFAM" id="SSF50156">
    <property type="entry name" value="PDZ domain-like"/>
    <property type="match status" value="1"/>
</dbReference>
<feature type="compositionally biased region" description="Polar residues" evidence="5">
    <location>
        <begin position="1722"/>
        <end position="1738"/>
    </location>
</feature>
<dbReference type="Pfam" id="PF00307">
    <property type="entry name" value="CH"/>
    <property type="match status" value="1"/>
</dbReference>
<evidence type="ECO:0000313" key="10">
    <source>
        <dbReference type="Proteomes" id="UP001347796"/>
    </source>
</evidence>
<feature type="compositionally biased region" description="Acidic residues" evidence="5">
    <location>
        <begin position="450"/>
        <end position="459"/>
    </location>
</feature>
<dbReference type="GO" id="GO:0030155">
    <property type="term" value="P:regulation of cell adhesion"/>
    <property type="evidence" value="ECO:0007669"/>
    <property type="project" value="InterPro"/>
</dbReference>
<feature type="region of interest" description="Disordered" evidence="5">
    <location>
        <begin position="407"/>
        <end position="602"/>
    </location>
</feature>
<feature type="domain" description="PDZ" evidence="8">
    <location>
        <begin position="692"/>
        <end position="774"/>
    </location>
</feature>
<feature type="region of interest" description="Disordered" evidence="5">
    <location>
        <begin position="1403"/>
        <end position="1643"/>
    </location>
</feature>
<feature type="compositionally biased region" description="Basic and acidic residues" evidence="5">
    <location>
        <begin position="1621"/>
        <end position="1631"/>
    </location>
</feature>
<evidence type="ECO:0000256" key="3">
    <source>
        <dbReference type="ARBA" id="ARBA00023038"/>
    </source>
</evidence>
<feature type="compositionally biased region" description="Polar residues" evidence="5">
    <location>
        <begin position="587"/>
        <end position="602"/>
    </location>
</feature>
<feature type="compositionally biased region" description="Low complexity" evidence="5">
    <location>
        <begin position="1609"/>
        <end position="1620"/>
    </location>
</feature>
<reference evidence="9 10" key="1">
    <citation type="submission" date="2024-01" db="EMBL/GenBank/DDBJ databases">
        <title>The genome of the rayed Mediterranean limpet Patella caerulea (Linnaeus, 1758).</title>
        <authorList>
            <person name="Anh-Thu Weber A."/>
            <person name="Halstead-Nussloch G."/>
        </authorList>
    </citation>
    <scope>NUCLEOTIDE SEQUENCE [LARGE SCALE GENOMIC DNA]</scope>
    <source>
        <strain evidence="9">AATW-2023a</strain>
        <tissue evidence="9">Whole specimen</tissue>
    </source>
</reference>
<proteinExistence type="predicted"/>
<feature type="region of interest" description="Disordered" evidence="5">
    <location>
        <begin position="1777"/>
        <end position="1823"/>
    </location>
</feature>
<keyword evidence="2 4" id="KW-0862">Zinc</keyword>